<evidence type="ECO:0000313" key="7">
    <source>
        <dbReference type="Proteomes" id="UP000240971"/>
    </source>
</evidence>
<evidence type="ECO:0000256" key="4">
    <source>
        <dbReference type="PROSITE-ProRule" id="PRU00433"/>
    </source>
</evidence>
<evidence type="ECO:0000256" key="1">
    <source>
        <dbReference type="ARBA" id="ARBA00022617"/>
    </source>
</evidence>
<evidence type="ECO:0000256" key="3">
    <source>
        <dbReference type="ARBA" id="ARBA00023004"/>
    </source>
</evidence>
<evidence type="ECO:0000259" key="5">
    <source>
        <dbReference type="PROSITE" id="PS51007"/>
    </source>
</evidence>
<sequence length="330" mass="36802">MRSLIVISLIGIWGVVIISSCGSSVNGKTTTATVIPTESFITADTSLIPNDQFGEAVRYGRELMLNTAHYIGPDGTRGKYLGNKMNCTNCHQDAGTKAFSFNLMSSHDNYPQYRGREGKVLTLAERVNNCVMRPHNGKPLPLDSKEMVAFLSYFKWINSFAPKGKSFKGAKNLHVSFPAVAANPEHGQVLYQENCSRCHGHTGEGQWNADKTTYVYPPLWGSSAYQPGSSMHRVIKQAEWLKNNMPYDKVSPGKTFLTDAEALDIAAFVNNDKIHERPNPKSFDYPQLAEKAIDYDKGPFVDTFSVAQHKFGPYQPIISYWKEKGLKAIY</sequence>
<accession>A0A2P8HGK5</accession>
<dbReference type="GO" id="GO:0009055">
    <property type="term" value="F:electron transfer activity"/>
    <property type="evidence" value="ECO:0007669"/>
    <property type="project" value="InterPro"/>
</dbReference>
<dbReference type="InterPro" id="IPR009056">
    <property type="entry name" value="Cyt_c-like_dom"/>
</dbReference>
<keyword evidence="2 4" id="KW-0479">Metal-binding</keyword>
<comment type="caution">
    <text evidence="6">The sequence shown here is derived from an EMBL/GenBank/DDBJ whole genome shotgun (WGS) entry which is preliminary data.</text>
</comment>
<dbReference type="PANTHER" id="PTHR35008">
    <property type="entry name" value="BLL4482 PROTEIN-RELATED"/>
    <property type="match status" value="1"/>
</dbReference>
<keyword evidence="3 4" id="KW-0408">Iron</keyword>
<dbReference type="InterPro" id="IPR051459">
    <property type="entry name" value="Cytochrome_c-type_DH"/>
</dbReference>
<reference evidence="6 7" key="1">
    <citation type="submission" date="2018-03" db="EMBL/GenBank/DDBJ databases">
        <title>Genomic Encyclopedia of Archaeal and Bacterial Type Strains, Phase II (KMG-II): from individual species to whole genera.</title>
        <authorList>
            <person name="Goeker M."/>
        </authorList>
    </citation>
    <scope>NUCLEOTIDE SEQUENCE [LARGE SCALE GENOMIC DNA]</scope>
    <source>
        <strain evidence="6 7">DSM 24859</strain>
    </source>
</reference>
<organism evidence="6 7">
    <name type="scientific">Chitinophaga niastensis</name>
    <dbReference type="NCBI Taxonomy" id="536980"/>
    <lineage>
        <taxon>Bacteria</taxon>
        <taxon>Pseudomonadati</taxon>
        <taxon>Bacteroidota</taxon>
        <taxon>Chitinophagia</taxon>
        <taxon>Chitinophagales</taxon>
        <taxon>Chitinophagaceae</taxon>
        <taxon>Chitinophaga</taxon>
    </lineage>
</organism>
<dbReference type="GO" id="GO:0020037">
    <property type="term" value="F:heme binding"/>
    <property type="evidence" value="ECO:0007669"/>
    <property type="project" value="InterPro"/>
</dbReference>
<protein>
    <submittedName>
        <fullName evidence="6">Thiosulfate dehydrogenase</fullName>
    </submittedName>
</protein>
<keyword evidence="1 4" id="KW-0349">Heme</keyword>
<dbReference type="PROSITE" id="PS51007">
    <property type="entry name" value="CYTC"/>
    <property type="match status" value="1"/>
</dbReference>
<keyword evidence="7" id="KW-1185">Reference proteome</keyword>
<dbReference type="RefSeq" id="WP_106529678.1">
    <property type="nucleotide sequence ID" value="NZ_PYAW01000004.1"/>
</dbReference>
<dbReference type="InterPro" id="IPR036909">
    <property type="entry name" value="Cyt_c-like_dom_sf"/>
</dbReference>
<dbReference type="OrthoDB" id="9779283at2"/>
<dbReference type="EMBL" id="PYAW01000004">
    <property type="protein sequence ID" value="PSL45333.1"/>
    <property type="molecule type" value="Genomic_DNA"/>
</dbReference>
<name>A0A2P8HGK5_CHINA</name>
<dbReference type="GO" id="GO:0046872">
    <property type="term" value="F:metal ion binding"/>
    <property type="evidence" value="ECO:0007669"/>
    <property type="project" value="UniProtKB-KW"/>
</dbReference>
<feature type="domain" description="Cytochrome c" evidence="5">
    <location>
        <begin position="182"/>
        <end position="273"/>
    </location>
</feature>
<dbReference type="PANTHER" id="PTHR35008:SF8">
    <property type="entry name" value="ALCOHOL DEHYDROGENASE CYTOCHROME C SUBUNIT"/>
    <property type="match status" value="1"/>
</dbReference>
<evidence type="ECO:0000256" key="2">
    <source>
        <dbReference type="ARBA" id="ARBA00022723"/>
    </source>
</evidence>
<dbReference type="Pfam" id="PF00034">
    <property type="entry name" value="Cytochrom_C"/>
    <property type="match status" value="1"/>
</dbReference>
<dbReference type="PROSITE" id="PS51257">
    <property type="entry name" value="PROKAR_LIPOPROTEIN"/>
    <property type="match status" value="1"/>
</dbReference>
<dbReference type="AlphaFoldDB" id="A0A2P8HGK5"/>
<evidence type="ECO:0000313" key="6">
    <source>
        <dbReference type="EMBL" id="PSL45333.1"/>
    </source>
</evidence>
<dbReference type="Pfam" id="PF21342">
    <property type="entry name" value="SoxA-TsdA_cyt-c"/>
    <property type="match status" value="1"/>
</dbReference>
<proteinExistence type="predicted"/>
<dbReference type="Gene3D" id="1.10.760.10">
    <property type="entry name" value="Cytochrome c-like domain"/>
    <property type="match status" value="2"/>
</dbReference>
<dbReference type="Proteomes" id="UP000240971">
    <property type="component" value="Unassembled WGS sequence"/>
</dbReference>
<dbReference type="SUPFAM" id="SSF46626">
    <property type="entry name" value="Cytochrome c"/>
    <property type="match status" value="2"/>
</dbReference>
<gene>
    <name evidence="6" type="ORF">CLV51_10435</name>
</gene>